<organism evidence="1 2">
    <name type="scientific">Auriscalpium vulgare</name>
    <dbReference type="NCBI Taxonomy" id="40419"/>
    <lineage>
        <taxon>Eukaryota</taxon>
        <taxon>Fungi</taxon>
        <taxon>Dikarya</taxon>
        <taxon>Basidiomycota</taxon>
        <taxon>Agaricomycotina</taxon>
        <taxon>Agaricomycetes</taxon>
        <taxon>Russulales</taxon>
        <taxon>Auriscalpiaceae</taxon>
        <taxon>Auriscalpium</taxon>
    </lineage>
</organism>
<reference evidence="1" key="2">
    <citation type="journal article" date="2022" name="New Phytol.">
        <title>Evolutionary transition to the ectomycorrhizal habit in the genomes of a hyperdiverse lineage of mushroom-forming fungi.</title>
        <authorList>
            <person name="Looney B."/>
            <person name="Miyauchi S."/>
            <person name="Morin E."/>
            <person name="Drula E."/>
            <person name="Courty P.E."/>
            <person name="Kohler A."/>
            <person name="Kuo A."/>
            <person name="LaButti K."/>
            <person name="Pangilinan J."/>
            <person name="Lipzen A."/>
            <person name="Riley R."/>
            <person name="Andreopoulos W."/>
            <person name="He G."/>
            <person name="Johnson J."/>
            <person name="Nolan M."/>
            <person name="Tritt A."/>
            <person name="Barry K.W."/>
            <person name="Grigoriev I.V."/>
            <person name="Nagy L.G."/>
            <person name="Hibbett D."/>
            <person name="Henrissat B."/>
            <person name="Matheny P.B."/>
            <person name="Labbe J."/>
            <person name="Martin F.M."/>
        </authorList>
    </citation>
    <scope>NUCLEOTIDE SEQUENCE</scope>
    <source>
        <strain evidence="1">FP105234-sp</strain>
    </source>
</reference>
<evidence type="ECO:0000313" key="2">
    <source>
        <dbReference type="Proteomes" id="UP000814033"/>
    </source>
</evidence>
<comment type="caution">
    <text evidence="1">The sequence shown here is derived from an EMBL/GenBank/DDBJ whole genome shotgun (WGS) entry which is preliminary data.</text>
</comment>
<proteinExistence type="predicted"/>
<dbReference type="EMBL" id="MU275854">
    <property type="protein sequence ID" value="KAI0051249.1"/>
    <property type="molecule type" value="Genomic_DNA"/>
</dbReference>
<name>A0ACB8S3X9_9AGAM</name>
<gene>
    <name evidence="1" type="ORF">FA95DRAFT_1602920</name>
</gene>
<sequence length="663" mass="71755">MAPIRCRNYDDAGAMIGNGCSQGGQCVFVHPSDPRWRSAMRSGRGRGGNFGGRGRGRGASSQGSFGTGANAPMNTSNSHWGASSSGQAAKTTADIWAGFGGGSPTSPTPPTTSTAWGAPPSAPSNATAGSSKSANAFNSWGDTSGGATETDNTLSGWGAKTSSGWGEATGVSGEGGEWDDPSRGWGSDSWGANDTNTEAMAVETPPSVPSLGTVQLPPASMPDAFSPVTPSSFRASTSGWGTSRQSEEAFMPPATPTTPANPIRADSSERMSVDPSSATGAGRRSRERGVSEAASTSRRASKTVPHAVRERREAVHEHLKRLQRAVHLKIQLEECEAQLKRWKRTQESQQYGHAGRAARNILEDKRREYDERRNSLEQRLKQEIANLAELPELAAYVKDLDPHSGMAEVASYAEEARQWKEVVAPLTEELVKKETVATVTRSSMEADFVPPTLQPLYARISEVDSRLDDMGEAFQHLATLDVDPLFNSRMQERSDDLTAAATRAVMHAQDADMQEPLAKITSQKRTLDQKLDAQAEQVAVLINAKDAVLVELAELHREQEKLEEAFAKRTAAVEEQRKLFEDMSRGFSELQVQVQTLQERDAAAHSGYSLQELQTECKPHIEQIVHDEIGPVLVNFASSVSQGIEAYQKETVVTVFRAFEREQ</sequence>
<evidence type="ECO:0000313" key="1">
    <source>
        <dbReference type="EMBL" id="KAI0051249.1"/>
    </source>
</evidence>
<accession>A0ACB8S3X9</accession>
<dbReference type="Proteomes" id="UP000814033">
    <property type="component" value="Unassembled WGS sequence"/>
</dbReference>
<keyword evidence="2" id="KW-1185">Reference proteome</keyword>
<reference evidence="1" key="1">
    <citation type="submission" date="2021-02" db="EMBL/GenBank/DDBJ databases">
        <authorList>
            <consortium name="DOE Joint Genome Institute"/>
            <person name="Ahrendt S."/>
            <person name="Looney B.P."/>
            <person name="Miyauchi S."/>
            <person name="Morin E."/>
            <person name="Drula E."/>
            <person name="Courty P.E."/>
            <person name="Chicoki N."/>
            <person name="Fauchery L."/>
            <person name="Kohler A."/>
            <person name="Kuo A."/>
            <person name="Labutti K."/>
            <person name="Pangilinan J."/>
            <person name="Lipzen A."/>
            <person name="Riley R."/>
            <person name="Andreopoulos W."/>
            <person name="He G."/>
            <person name="Johnson J."/>
            <person name="Barry K.W."/>
            <person name="Grigoriev I.V."/>
            <person name="Nagy L."/>
            <person name="Hibbett D."/>
            <person name="Henrissat B."/>
            <person name="Matheny P.B."/>
            <person name="Labbe J."/>
            <person name="Martin F."/>
        </authorList>
    </citation>
    <scope>NUCLEOTIDE SEQUENCE</scope>
    <source>
        <strain evidence="1">FP105234-sp</strain>
    </source>
</reference>
<protein>
    <submittedName>
        <fullName evidence="1">Uncharacterized protein</fullName>
    </submittedName>
</protein>